<evidence type="ECO:0000313" key="1">
    <source>
        <dbReference type="EMBL" id="SFV62580.1"/>
    </source>
</evidence>
<protein>
    <submittedName>
        <fullName evidence="1">Uncharacterized protein</fullName>
    </submittedName>
</protein>
<accession>A0A1W1C9P3</accession>
<name>A0A1W1C9P3_9ZZZZ</name>
<reference evidence="1" key="1">
    <citation type="submission" date="2016-10" db="EMBL/GenBank/DDBJ databases">
        <authorList>
            <person name="de Groot N.N."/>
        </authorList>
    </citation>
    <scope>NUCLEOTIDE SEQUENCE</scope>
</reference>
<dbReference type="EMBL" id="FPHI01000023">
    <property type="protein sequence ID" value="SFV62580.1"/>
    <property type="molecule type" value="Genomic_DNA"/>
</dbReference>
<gene>
    <name evidence="1" type="ORF">MNB_SV-3-1584</name>
</gene>
<sequence>MIIIRKSFSSREKKLEREKNAYIKQFTLYLLDENATDHFVLSKKTEIIAAAEALGEIIVLLDQEKADKAILLTEKLSIDTALITFYKKAFFTAHKVYYISLMTNLPTKRLHHFYESLLSEKDIFPVIKKQALYGFTTLVSSQKDLERIWLWLKTITETDTISLKFSEFIAKSAMENSQKEYLLDFFASFVTPNKSISASLSFIAAAGDTKFSFLQENLLQMHTDITDTNSMLNTNILRALQKMQTKSCKVVNDLYLSFDTVTKITLARVGLDLCPCHGFEKLYIYLFDKNYYVRRNIGLSLIKHKIDREKIIDWVSQKAPSKMNDLYFNDFLSLPELQNKEYSHDK</sequence>
<dbReference type="AlphaFoldDB" id="A0A1W1C9P3"/>
<proteinExistence type="predicted"/>
<organism evidence="1">
    <name type="scientific">hydrothermal vent metagenome</name>
    <dbReference type="NCBI Taxonomy" id="652676"/>
    <lineage>
        <taxon>unclassified sequences</taxon>
        <taxon>metagenomes</taxon>
        <taxon>ecological metagenomes</taxon>
    </lineage>
</organism>